<evidence type="ECO:0000256" key="2">
    <source>
        <dbReference type="ARBA" id="ARBA00022491"/>
    </source>
</evidence>
<name>A0A127FD14_STEDE</name>
<evidence type="ECO:0000256" key="4">
    <source>
        <dbReference type="ARBA" id="ARBA00022679"/>
    </source>
</evidence>
<evidence type="ECO:0000259" key="7">
    <source>
        <dbReference type="Pfam" id="PF13673"/>
    </source>
</evidence>
<dbReference type="Pfam" id="PF13673">
    <property type="entry name" value="Acetyltransf_10"/>
    <property type="match status" value="1"/>
</dbReference>
<dbReference type="RefSeq" id="WP_066922255.1">
    <property type="nucleotide sequence ID" value="NZ_CP011971.1"/>
</dbReference>
<keyword evidence="9" id="KW-1185">Reference proteome</keyword>
<dbReference type="Proteomes" id="UP000070250">
    <property type="component" value="Chromosome"/>
</dbReference>
<dbReference type="InterPro" id="IPR016181">
    <property type="entry name" value="Acyl_CoA_acyltransferase"/>
</dbReference>
<dbReference type="EMBL" id="CP011971">
    <property type="protein sequence ID" value="AMN48296.1"/>
    <property type="molecule type" value="Genomic_DNA"/>
</dbReference>
<evidence type="ECO:0000256" key="6">
    <source>
        <dbReference type="ARBA" id="ARBA00049880"/>
    </source>
</evidence>
<comment type="catalytic activity">
    <reaction evidence="6">
        <text>glycyl-tRNA(Gly) + acetyl-CoA = N-acetylglycyl-tRNA(Gly) + CoA + H(+)</text>
        <dbReference type="Rhea" id="RHEA:81867"/>
        <dbReference type="Rhea" id="RHEA-COMP:9683"/>
        <dbReference type="Rhea" id="RHEA-COMP:19766"/>
        <dbReference type="ChEBI" id="CHEBI:15378"/>
        <dbReference type="ChEBI" id="CHEBI:57287"/>
        <dbReference type="ChEBI" id="CHEBI:57288"/>
        <dbReference type="ChEBI" id="CHEBI:78522"/>
        <dbReference type="ChEBI" id="CHEBI:232036"/>
    </reaction>
</comment>
<protein>
    <recommendedName>
        <fullName evidence="7">N-acetyltransferase domain-containing protein</fullName>
    </recommendedName>
</protein>
<accession>A0A127FD14</accession>
<comment type="similarity">
    <text evidence="1">Belongs to the acetyltransferase family. GNAT subfamily.</text>
</comment>
<evidence type="ECO:0000313" key="8">
    <source>
        <dbReference type="EMBL" id="AMN48296.1"/>
    </source>
</evidence>
<dbReference type="KEGG" id="sdf:ACG33_14545"/>
<dbReference type="AlphaFoldDB" id="A0A127FD14"/>
<keyword evidence="5" id="KW-0012">Acyltransferase</keyword>
<keyword evidence="2" id="KW-0678">Repressor</keyword>
<evidence type="ECO:0000256" key="5">
    <source>
        <dbReference type="ARBA" id="ARBA00023315"/>
    </source>
</evidence>
<gene>
    <name evidence="8" type="ORF">ACG33_14545</name>
</gene>
<feature type="domain" description="N-acetyltransferase" evidence="7">
    <location>
        <begin position="88"/>
        <end position="149"/>
    </location>
</feature>
<proteinExistence type="inferred from homology"/>
<reference evidence="8 9" key="1">
    <citation type="submission" date="2015-06" db="EMBL/GenBank/DDBJ databases">
        <title>A Comprehensive Approach to Explore the Metabolic and Phylogenetic Diversity of Bacterial Steroid Degradation in the Environment: Testosterone as an Example.</title>
        <authorList>
            <person name="Yang F.-C."/>
            <person name="Chen Y.-L."/>
            <person name="Yu C.-P."/>
            <person name="Tang S.-L."/>
            <person name="Wang P.-H."/>
            <person name="Ismail W."/>
            <person name="Wang C.-H."/>
            <person name="Yang C.-Y."/>
            <person name="Chiang Y.-R."/>
        </authorList>
    </citation>
    <scope>NUCLEOTIDE SEQUENCE [LARGE SCALE GENOMIC DNA]</scope>
    <source>
        <strain evidence="8 9">DSM 18526</strain>
    </source>
</reference>
<keyword evidence="4" id="KW-0808">Transferase</keyword>
<dbReference type="InterPro" id="IPR000182">
    <property type="entry name" value="GNAT_dom"/>
</dbReference>
<dbReference type="PANTHER" id="PTHR36449">
    <property type="entry name" value="ACETYLTRANSFERASE-RELATED"/>
    <property type="match status" value="1"/>
</dbReference>
<keyword evidence="3" id="KW-1277">Toxin-antitoxin system</keyword>
<organism evidence="8 9">
    <name type="scientific">Steroidobacter denitrificans</name>
    <dbReference type="NCBI Taxonomy" id="465721"/>
    <lineage>
        <taxon>Bacteria</taxon>
        <taxon>Pseudomonadati</taxon>
        <taxon>Pseudomonadota</taxon>
        <taxon>Gammaproteobacteria</taxon>
        <taxon>Steroidobacterales</taxon>
        <taxon>Steroidobacteraceae</taxon>
        <taxon>Steroidobacter</taxon>
    </lineage>
</organism>
<dbReference type="OrthoDB" id="9796171at2"/>
<dbReference type="Gene3D" id="3.40.630.30">
    <property type="match status" value="1"/>
</dbReference>
<dbReference type="PANTHER" id="PTHR36449:SF1">
    <property type="entry name" value="ACETYLTRANSFERASE"/>
    <property type="match status" value="1"/>
</dbReference>
<dbReference type="GO" id="GO:0016747">
    <property type="term" value="F:acyltransferase activity, transferring groups other than amino-acyl groups"/>
    <property type="evidence" value="ECO:0007669"/>
    <property type="project" value="InterPro"/>
</dbReference>
<sequence length="161" mass="18071">MLEERALDVTVHDRNGFDCGVPELNDYLKRLAEQHRRKSVSTPFVLVDTDTPSEILGYYCLSAAQVDTAELRESDRKKLPRYPMPCFRLGRLAIRKDRHGQGIGKLLLACAVDRCLKARNDVAAYALIVDAKDGNAKQFYEHHGFVAFADEPMTLYLGLGG</sequence>
<evidence type="ECO:0000256" key="3">
    <source>
        <dbReference type="ARBA" id="ARBA00022649"/>
    </source>
</evidence>
<dbReference type="STRING" id="465721.ACG33_14545"/>
<evidence type="ECO:0000256" key="1">
    <source>
        <dbReference type="ARBA" id="ARBA00009342"/>
    </source>
</evidence>
<dbReference type="SUPFAM" id="SSF55729">
    <property type="entry name" value="Acyl-CoA N-acyltransferases (Nat)"/>
    <property type="match status" value="1"/>
</dbReference>
<evidence type="ECO:0000313" key="9">
    <source>
        <dbReference type="Proteomes" id="UP000070250"/>
    </source>
</evidence>